<dbReference type="EMBL" id="FRCY01000020">
    <property type="protein sequence ID" value="SHN32489.1"/>
    <property type="molecule type" value="Genomic_DNA"/>
</dbReference>
<keyword evidence="2" id="KW-1185">Reference proteome</keyword>
<dbReference type="RefSeq" id="WP_178371553.1">
    <property type="nucleotide sequence ID" value="NZ_FRCY01000020.1"/>
</dbReference>
<dbReference type="Proteomes" id="UP000184513">
    <property type="component" value="Unassembled WGS sequence"/>
</dbReference>
<dbReference type="STRING" id="388280.SAMN04488057_12054"/>
<gene>
    <name evidence="1" type="ORF">SAMN04488057_12054</name>
</gene>
<proteinExistence type="predicted"/>
<organism evidence="1 2">
    <name type="scientific">Cyclobacterium lianum</name>
    <dbReference type="NCBI Taxonomy" id="388280"/>
    <lineage>
        <taxon>Bacteria</taxon>
        <taxon>Pseudomonadati</taxon>
        <taxon>Bacteroidota</taxon>
        <taxon>Cytophagia</taxon>
        <taxon>Cytophagales</taxon>
        <taxon>Cyclobacteriaceae</taxon>
        <taxon>Cyclobacterium</taxon>
    </lineage>
</organism>
<name>A0A1M7QM61_9BACT</name>
<evidence type="ECO:0000313" key="1">
    <source>
        <dbReference type="EMBL" id="SHN32489.1"/>
    </source>
</evidence>
<accession>A0A1M7QM61</accession>
<reference evidence="1 2" key="1">
    <citation type="submission" date="2016-11" db="EMBL/GenBank/DDBJ databases">
        <authorList>
            <person name="Jaros S."/>
            <person name="Januszkiewicz K."/>
            <person name="Wedrychowicz H."/>
        </authorList>
    </citation>
    <scope>NUCLEOTIDE SEQUENCE [LARGE SCALE GENOMIC DNA]</scope>
    <source>
        <strain evidence="1 2">CGMCC 1.6102</strain>
    </source>
</reference>
<protein>
    <submittedName>
        <fullName evidence="1">Uncharacterized protein</fullName>
    </submittedName>
</protein>
<sequence length="48" mass="5443">MVVQWGETFFVYLLAGPEKGCEKVGKALEIVVREHTVMGFKAGWLMTR</sequence>
<dbReference type="AlphaFoldDB" id="A0A1M7QM61"/>
<evidence type="ECO:0000313" key="2">
    <source>
        <dbReference type="Proteomes" id="UP000184513"/>
    </source>
</evidence>